<name>A0AAE3XB95_9DEIO</name>
<sequence length="125" mass="13226">MTGPTDPTDIQLYFLWRNHVQAQFETLGLTNTDAGGGLGGFDLGFDGPSQRILVSYQGPARPPQPSGAGVDLPEPGGTYLVSLFRADDLDTWTDVGGPHPRALASGEFLTADAAVAFTRDHLEAP</sequence>
<dbReference type="RefSeq" id="WP_309854650.1">
    <property type="nucleotide sequence ID" value="NZ_JAVDQJ010000005.1"/>
</dbReference>
<evidence type="ECO:0000313" key="2">
    <source>
        <dbReference type="Proteomes" id="UP001185331"/>
    </source>
</evidence>
<protein>
    <submittedName>
        <fullName evidence="1">Uncharacterized protein</fullName>
    </submittedName>
</protein>
<proteinExistence type="predicted"/>
<dbReference type="Proteomes" id="UP001185331">
    <property type="component" value="Unassembled WGS sequence"/>
</dbReference>
<accession>A0AAE3XB95</accession>
<organism evidence="1 2">
    <name type="scientific">Deinococcus soli</name>
    <name type="common">ex Cha et al. 2016</name>
    <dbReference type="NCBI Taxonomy" id="1309411"/>
    <lineage>
        <taxon>Bacteria</taxon>
        <taxon>Thermotogati</taxon>
        <taxon>Deinococcota</taxon>
        <taxon>Deinococci</taxon>
        <taxon>Deinococcales</taxon>
        <taxon>Deinococcaceae</taxon>
        <taxon>Deinococcus</taxon>
    </lineage>
</organism>
<evidence type="ECO:0000313" key="1">
    <source>
        <dbReference type="EMBL" id="MDR6218292.1"/>
    </source>
</evidence>
<dbReference type="EMBL" id="JAVDQK010000004">
    <property type="protein sequence ID" value="MDR6218292.1"/>
    <property type="molecule type" value="Genomic_DNA"/>
</dbReference>
<comment type="caution">
    <text evidence="1">The sequence shown here is derived from an EMBL/GenBank/DDBJ whole genome shotgun (WGS) entry which is preliminary data.</text>
</comment>
<reference evidence="1" key="1">
    <citation type="submission" date="2023-07" db="EMBL/GenBank/DDBJ databases">
        <title>Sorghum-associated microbial communities from plants grown in Nebraska, USA.</title>
        <authorList>
            <person name="Schachtman D."/>
        </authorList>
    </citation>
    <scope>NUCLEOTIDE SEQUENCE</scope>
    <source>
        <strain evidence="1">BE330</strain>
    </source>
</reference>
<dbReference type="AlphaFoldDB" id="A0AAE3XB95"/>
<gene>
    <name evidence="1" type="ORF">J2Y00_001855</name>
</gene>